<dbReference type="InterPro" id="IPR029058">
    <property type="entry name" value="AB_hydrolase_fold"/>
</dbReference>
<evidence type="ECO:0000256" key="2">
    <source>
        <dbReference type="SAM" id="Phobius"/>
    </source>
</evidence>
<keyword evidence="2" id="KW-0812">Transmembrane</keyword>
<dbReference type="EMBL" id="QGKU01000025">
    <property type="protein sequence ID" value="PWR03642.1"/>
    <property type="molecule type" value="Genomic_DNA"/>
</dbReference>
<dbReference type="GO" id="GO:0052689">
    <property type="term" value="F:carboxylic ester hydrolase activity"/>
    <property type="evidence" value="ECO:0007669"/>
    <property type="project" value="UniProtKB-ARBA"/>
</dbReference>
<dbReference type="OrthoDB" id="504769at2"/>
<feature type="transmembrane region" description="Helical" evidence="2">
    <location>
        <begin position="362"/>
        <end position="379"/>
    </location>
</feature>
<dbReference type="SUPFAM" id="SSF53474">
    <property type="entry name" value="alpha/beta-Hydrolases"/>
    <property type="match status" value="1"/>
</dbReference>
<dbReference type="PANTHER" id="PTHR22946">
    <property type="entry name" value="DIENELACTONE HYDROLASE DOMAIN-CONTAINING PROTEIN-RELATED"/>
    <property type="match status" value="1"/>
</dbReference>
<protein>
    <recommendedName>
        <fullName evidence="3">Serine aminopeptidase S33 domain-containing protein</fullName>
    </recommendedName>
</protein>
<reference evidence="4 5" key="1">
    <citation type="submission" date="2018-05" db="EMBL/GenBank/DDBJ databases">
        <title>Rhodobacteraceae gen. nov., sp. nov. isolated from sea water.</title>
        <authorList>
            <person name="Ren Y."/>
        </authorList>
    </citation>
    <scope>NUCLEOTIDE SEQUENCE [LARGE SCALE GENOMIC DNA]</scope>
    <source>
        <strain evidence="4 5">TG-679</strain>
    </source>
</reference>
<dbReference type="InterPro" id="IPR022742">
    <property type="entry name" value="Hydrolase_4"/>
</dbReference>
<evidence type="ECO:0000256" key="1">
    <source>
        <dbReference type="ARBA" id="ARBA00022801"/>
    </source>
</evidence>
<sequence>MRGARITAAWRIGLGLLAAGLVVLSLWQLRTAHGGTVQAKVTLAGSPATVYRPPDAKREAPLVVVAHGFAGSRRMMQSLSLTLARSGFLVVAFDFIGHGRDDRLLSPDVARIEGTTAQLVRQTQAVIEAARGLDGAAAGPVALLGHSMATDVVIRAARGVPDTAAIVAISMYSDAVTARFPERLLIVSGAWEGRLRKVGLRLLHQVDPALGEGETARAEGVLRRAIAAPRTEHVGVLYSPVTLAAARDWIAQAMGRAPGGPVAAIGWPVLGLLAGLVLAFPALLHAVPGAAAPPAPGPVPPRGRFLAALALPVLPAATAMLALAGQGPVAGMVPLAAFLGVWGAVQLAVLRGAGWRPGRAHWPALGLLLVWGLVFALALDRAGSAFVPAGIRGPLMLLLLIGALPFALADTALAQGAPLWRRVVSRLAVLGALGGTIMAAPGTLGLIFTVLPVLVLFWLVYGSFGRWTAMRAGATTAGLGSAVALAWALAASTPLFALP</sequence>
<keyword evidence="2" id="KW-1133">Transmembrane helix</keyword>
<dbReference type="AlphaFoldDB" id="A0A2V2LF41"/>
<feature type="transmembrane region" description="Helical" evidence="2">
    <location>
        <begin position="305"/>
        <end position="323"/>
    </location>
</feature>
<feature type="transmembrane region" description="Helical" evidence="2">
    <location>
        <begin position="446"/>
        <end position="464"/>
    </location>
</feature>
<dbReference type="Pfam" id="PF12146">
    <property type="entry name" value="Hydrolase_4"/>
    <property type="match status" value="1"/>
</dbReference>
<proteinExistence type="predicted"/>
<gene>
    <name evidence="4" type="ORF">DKT77_05740</name>
</gene>
<feature type="transmembrane region" description="Helical" evidence="2">
    <location>
        <begin position="391"/>
        <end position="411"/>
    </location>
</feature>
<comment type="caution">
    <text evidence="4">The sequence shown here is derived from an EMBL/GenBank/DDBJ whole genome shotgun (WGS) entry which is preliminary data.</text>
</comment>
<evidence type="ECO:0000313" key="5">
    <source>
        <dbReference type="Proteomes" id="UP000245680"/>
    </source>
</evidence>
<dbReference type="Gene3D" id="3.40.50.1820">
    <property type="entry name" value="alpha/beta hydrolase"/>
    <property type="match status" value="1"/>
</dbReference>
<evidence type="ECO:0000259" key="3">
    <source>
        <dbReference type="Pfam" id="PF12146"/>
    </source>
</evidence>
<keyword evidence="1" id="KW-0378">Hydrolase</keyword>
<dbReference type="PANTHER" id="PTHR22946:SF9">
    <property type="entry name" value="POLYKETIDE TRANSFERASE AF380"/>
    <property type="match status" value="1"/>
</dbReference>
<accession>A0A2V2LF41</accession>
<feature type="domain" description="Serine aminopeptidase S33" evidence="3">
    <location>
        <begin position="62"/>
        <end position="170"/>
    </location>
</feature>
<dbReference type="Proteomes" id="UP000245680">
    <property type="component" value="Unassembled WGS sequence"/>
</dbReference>
<evidence type="ECO:0000313" key="4">
    <source>
        <dbReference type="EMBL" id="PWR03642.1"/>
    </source>
</evidence>
<feature type="transmembrane region" description="Helical" evidence="2">
    <location>
        <begin position="265"/>
        <end position="284"/>
    </location>
</feature>
<feature type="transmembrane region" description="Helical" evidence="2">
    <location>
        <begin position="476"/>
        <end position="497"/>
    </location>
</feature>
<keyword evidence="2" id="KW-0472">Membrane</keyword>
<organism evidence="4 5">
    <name type="scientific">Meridianimarinicoccus roseus</name>
    <dbReference type="NCBI Taxonomy" id="2072018"/>
    <lineage>
        <taxon>Bacteria</taxon>
        <taxon>Pseudomonadati</taxon>
        <taxon>Pseudomonadota</taxon>
        <taxon>Alphaproteobacteria</taxon>
        <taxon>Rhodobacterales</taxon>
        <taxon>Paracoccaceae</taxon>
        <taxon>Meridianimarinicoccus</taxon>
    </lineage>
</organism>
<keyword evidence="5" id="KW-1185">Reference proteome</keyword>
<feature type="transmembrane region" description="Helical" evidence="2">
    <location>
        <begin position="423"/>
        <end position="440"/>
    </location>
</feature>
<feature type="transmembrane region" description="Helical" evidence="2">
    <location>
        <begin position="329"/>
        <end position="350"/>
    </location>
</feature>
<name>A0A2V2LF41_9RHOB</name>
<dbReference type="InterPro" id="IPR050261">
    <property type="entry name" value="FrsA_esterase"/>
</dbReference>